<dbReference type="PROSITE" id="PS00678">
    <property type="entry name" value="WD_REPEATS_1"/>
    <property type="match status" value="1"/>
</dbReference>
<dbReference type="InterPro" id="IPR015943">
    <property type="entry name" value="WD40/YVTN_repeat-like_dom_sf"/>
</dbReference>
<dbReference type="Gene3D" id="2.130.10.10">
    <property type="entry name" value="YVTN repeat-like/Quinoprotein amine dehydrogenase"/>
    <property type="match status" value="2"/>
</dbReference>
<reference evidence="5" key="1">
    <citation type="submission" date="2022-11" db="EMBL/GenBank/DDBJ databases">
        <title>Centuries of genome instability and evolution in soft-shell clam transmissible cancer (bioRxiv).</title>
        <authorList>
            <person name="Hart S.F.M."/>
            <person name="Yonemitsu M.A."/>
            <person name="Giersch R.M."/>
            <person name="Beal B.F."/>
            <person name="Arriagada G."/>
            <person name="Davis B.W."/>
            <person name="Ostrander E.A."/>
            <person name="Goff S.P."/>
            <person name="Metzger M.J."/>
        </authorList>
    </citation>
    <scope>NUCLEOTIDE SEQUENCE</scope>
    <source>
        <strain evidence="5">MELC-2E11</strain>
        <tissue evidence="5">Siphon/mantle</tissue>
    </source>
</reference>
<dbReference type="SMART" id="SM00320">
    <property type="entry name" value="WD40"/>
    <property type="match status" value="6"/>
</dbReference>
<dbReference type="SUPFAM" id="SSF50978">
    <property type="entry name" value="WD40 repeat-like"/>
    <property type="match status" value="1"/>
</dbReference>
<dbReference type="InterPro" id="IPR019775">
    <property type="entry name" value="WD40_repeat_CS"/>
</dbReference>
<evidence type="ECO:0000313" key="6">
    <source>
        <dbReference type="Proteomes" id="UP001164746"/>
    </source>
</evidence>
<feature type="region of interest" description="Disordered" evidence="4">
    <location>
        <begin position="245"/>
        <end position="273"/>
    </location>
</feature>
<gene>
    <name evidence="5" type="ORF">MAR_023034</name>
</gene>
<evidence type="ECO:0000313" key="5">
    <source>
        <dbReference type="EMBL" id="WAQ98661.1"/>
    </source>
</evidence>
<dbReference type="PANTHER" id="PTHR44324">
    <property type="entry name" value="WD40 REPEAT DOMAIN 95"/>
    <property type="match status" value="1"/>
</dbReference>
<evidence type="ECO:0000256" key="3">
    <source>
        <dbReference type="PROSITE-ProRule" id="PRU00221"/>
    </source>
</evidence>
<dbReference type="InterPro" id="IPR001680">
    <property type="entry name" value="WD40_rpt"/>
</dbReference>
<evidence type="ECO:0000256" key="4">
    <source>
        <dbReference type="SAM" id="MobiDB-lite"/>
    </source>
</evidence>
<name>A0ABY7DQ03_MYAAR</name>
<dbReference type="PROSITE" id="PS50294">
    <property type="entry name" value="WD_REPEATS_REGION"/>
    <property type="match status" value="1"/>
</dbReference>
<sequence length="643" mass="73288">VIHIPKTPKYLNGDDYKQDTERSSRVKPKWITDFVIMPQFTKFIVGTGDREIQFFELSSFEPYCQISGLETVPLKLDYCSTGHDVSLILFGDSQGAVNILVITSTGECLSECVTERCCRTKRQLYTMGRTWRLGPTDCTTGSTNVEAQLKEIKDVGQKENRETGTNVQERARQNKYTYRLMKQRLETDQSVFKVYKGVKCFDFSKDKNIIDFLSQVDRVVRLWNPYEANCHVMRTQRADLLPVCSRGGEQSLGHPGSHVPPDDPPKKPQDRPSLNADIVLTHKEPVTGCLYNPSFKQVITCSESSTIKIWDFETGTAIFEYGEAHGDSAITCMTFDKCEQRLITGGRDGYEKTLEEIRNLRKRRLLANKVNYGIKDIPVPQQPKKVEFPNPDEENEEICDLTYVEMNRNKYIVGVGWDRRINIYSDDVNDSNIHHVQHPLPNWHDDVNRGHKEDILSVAQCPPNLLATASYDGKIIVWNMVSGHIFANLMAPKPSDYVDQSLDGDLSINKLCFMATRAYNKDAGSLISSGPRAHIHIWNVFQGGTLMAQFAGTTRTPTPPVVYSKQQYHIDDDTIASLIREKTFKKGTGKRQRHEKLRPVRIDRGGPSEYQMLRTLDLEDTPRPKTPTLKLDKNDPFNFNFID</sequence>
<feature type="repeat" description="WD" evidence="3">
    <location>
        <begin position="279"/>
        <end position="320"/>
    </location>
</feature>
<evidence type="ECO:0000256" key="1">
    <source>
        <dbReference type="ARBA" id="ARBA00022574"/>
    </source>
</evidence>
<accession>A0ABY7DQ03</accession>
<dbReference type="PANTHER" id="PTHR44324:SF4">
    <property type="entry name" value="WD40 REPEAT DOMAIN 95"/>
    <property type="match status" value="1"/>
</dbReference>
<keyword evidence="6" id="KW-1185">Reference proteome</keyword>
<protein>
    <submittedName>
        <fullName evidence="5">WDR49-like protein</fullName>
    </submittedName>
</protein>
<dbReference type="Proteomes" id="UP001164746">
    <property type="component" value="Chromosome 3"/>
</dbReference>
<dbReference type="EMBL" id="CP111014">
    <property type="protein sequence ID" value="WAQ98661.1"/>
    <property type="molecule type" value="Genomic_DNA"/>
</dbReference>
<keyword evidence="2" id="KW-0677">Repeat</keyword>
<evidence type="ECO:0000256" key="2">
    <source>
        <dbReference type="ARBA" id="ARBA00022737"/>
    </source>
</evidence>
<proteinExistence type="predicted"/>
<dbReference type="PROSITE" id="PS50082">
    <property type="entry name" value="WD_REPEATS_2"/>
    <property type="match status" value="2"/>
</dbReference>
<feature type="non-terminal residue" evidence="5">
    <location>
        <position position="643"/>
    </location>
</feature>
<feature type="compositionally biased region" description="Basic and acidic residues" evidence="4">
    <location>
        <begin position="260"/>
        <end position="270"/>
    </location>
</feature>
<feature type="repeat" description="WD" evidence="3">
    <location>
        <begin position="448"/>
        <end position="488"/>
    </location>
</feature>
<organism evidence="5 6">
    <name type="scientific">Mya arenaria</name>
    <name type="common">Soft-shell clam</name>
    <dbReference type="NCBI Taxonomy" id="6604"/>
    <lineage>
        <taxon>Eukaryota</taxon>
        <taxon>Metazoa</taxon>
        <taxon>Spiralia</taxon>
        <taxon>Lophotrochozoa</taxon>
        <taxon>Mollusca</taxon>
        <taxon>Bivalvia</taxon>
        <taxon>Autobranchia</taxon>
        <taxon>Heteroconchia</taxon>
        <taxon>Euheterodonta</taxon>
        <taxon>Imparidentia</taxon>
        <taxon>Neoheterodontei</taxon>
        <taxon>Myida</taxon>
        <taxon>Myoidea</taxon>
        <taxon>Myidae</taxon>
        <taxon>Mya</taxon>
    </lineage>
</organism>
<dbReference type="Pfam" id="PF00400">
    <property type="entry name" value="WD40"/>
    <property type="match status" value="3"/>
</dbReference>
<dbReference type="InterPro" id="IPR036322">
    <property type="entry name" value="WD40_repeat_dom_sf"/>
</dbReference>
<dbReference type="InterPro" id="IPR051242">
    <property type="entry name" value="WD-EF-hand_domain"/>
</dbReference>
<keyword evidence="1 3" id="KW-0853">WD repeat</keyword>